<evidence type="ECO:0000256" key="14">
    <source>
        <dbReference type="SAM" id="SignalP"/>
    </source>
</evidence>
<comment type="similarity">
    <text evidence="2">Belongs to the glycosyl hydrolase 13 family.</text>
</comment>
<organism evidence="16 17">
    <name type="scientific">Actinobaculum massiliense ACS-171-V-Col2</name>
    <dbReference type="NCBI Taxonomy" id="883066"/>
    <lineage>
        <taxon>Bacteria</taxon>
        <taxon>Bacillati</taxon>
        <taxon>Actinomycetota</taxon>
        <taxon>Actinomycetes</taxon>
        <taxon>Actinomycetales</taxon>
        <taxon>Actinomycetaceae</taxon>
        <taxon>Actinobaculum</taxon>
    </lineage>
</organism>
<dbReference type="RefSeq" id="WP_007001702.1">
    <property type="nucleotide sequence ID" value="NZ_JH992956.1"/>
</dbReference>
<comment type="catalytic activity">
    <reaction evidence="8">
        <text>Hydrolysis of (1-&gt;6)-alpha-D-glucosidic linkages in pullulan, amylopectin and glycogen, and in the alpha- and beta-limit dextrins of amylopectin and glycogen.</text>
        <dbReference type="EC" id="3.2.1.41"/>
    </reaction>
</comment>
<keyword evidence="17" id="KW-1185">Reference proteome</keyword>
<dbReference type="EMBL" id="AGWL01000008">
    <property type="protein sequence ID" value="EKU94550.1"/>
    <property type="molecule type" value="Genomic_DNA"/>
</dbReference>
<feature type="domain" description="Glycosyl hydrolase family 13 catalytic" evidence="15">
    <location>
        <begin position="494"/>
        <end position="907"/>
    </location>
</feature>
<evidence type="ECO:0000256" key="1">
    <source>
        <dbReference type="ARBA" id="ARBA00000548"/>
    </source>
</evidence>
<dbReference type="InterPro" id="IPR028994">
    <property type="entry name" value="Integrin_alpha_N"/>
</dbReference>
<reference evidence="16 17" key="1">
    <citation type="submission" date="2012-09" db="EMBL/GenBank/DDBJ databases">
        <title>The Genome Sequence of Actinobaculum massiliae ACS-171-V-COL2.</title>
        <authorList>
            <consortium name="The Broad Institute Genome Sequencing Platform"/>
            <person name="Earl A."/>
            <person name="Ward D."/>
            <person name="Feldgarden M."/>
            <person name="Gevers D."/>
            <person name="Saerens B."/>
            <person name="Vaneechoutte M."/>
            <person name="Walker B."/>
            <person name="Young S.K."/>
            <person name="Zeng Q."/>
            <person name="Gargeya S."/>
            <person name="Fitzgerald M."/>
            <person name="Haas B."/>
            <person name="Abouelleil A."/>
            <person name="Alvarado L."/>
            <person name="Arachchi H.M."/>
            <person name="Berlin A."/>
            <person name="Chapman S.B."/>
            <person name="Goldberg J."/>
            <person name="Griggs A."/>
            <person name="Gujja S."/>
            <person name="Hansen M."/>
            <person name="Howarth C."/>
            <person name="Imamovic A."/>
            <person name="Larimer J."/>
            <person name="McCowen C."/>
            <person name="Montmayeur A."/>
            <person name="Murphy C."/>
            <person name="Neiman D."/>
            <person name="Pearson M."/>
            <person name="Priest M."/>
            <person name="Roberts A."/>
            <person name="Saif S."/>
            <person name="Shea T."/>
            <person name="Sisk P."/>
            <person name="Sykes S."/>
            <person name="Wortman J."/>
            <person name="Nusbaum C."/>
            <person name="Birren B."/>
        </authorList>
    </citation>
    <scope>NUCLEOTIDE SEQUENCE [LARGE SCALE GENOMIC DNA]</scope>
    <source>
        <strain evidence="17">ACS-171-V-Col2</strain>
    </source>
</reference>
<gene>
    <name evidence="16" type="ORF">HMPREF9233_01497</name>
</gene>
<evidence type="ECO:0000256" key="6">
    <source>
        <dbReference type="ARBA" id="ARBA00022837"/>
    </source>
</evidence>
<dbReference type="SMART" id="SM00642">
    <property type="entry name" value="Aamy"/>
    <property type="match status" value="1"/>
</dbReference>
<evidence type="ECO:0000313" key="16">
    <source>
        <dbReference type="EMBL" id="EKU94550.1"/>
    </source>
</evidence>
<dbReference type="GO" id="GO:0051060">
    <property type="term" value="F:pullulanase activity"/>
    <property type="evidence" value="ECO:0007669"/>
    <property type="project" value="UniProtKB-EC"/>
</dbReference>
<dbReference type="Gene3D" id="2.60.40.1110">
    <property type="match status" value="2"/>
</dbReference>
<dbReference type="InterPro" id="IPR013780">
    <property type="entry name" value="Glyco_hydro_b"/>
</dbReference>
<keyword evidence="4 14" id="KW-0732">Signal</keyword>
<proteinExistence type="inferred from homology"/>
<dbReference type="InterPro" id="IPR013783">
    <property type="entry name" value="Ig-like_fold"/>
</dbReference>
<dbReference type="SUPFAM" id="SSF81296">
    <property type="entry name" value="E set domains"/>
    <property type="match status" value="1"/>
</dbReference>
<evidence type="ECO:0000256" key="7">
    <source>
        <dbReference type="ARBA" id="ARBA00023295"/>
    </source>
</evidence>
<dbReference type="GO" id="GO:0005975">
    <property type="term" value="P:carbohydrate metabolic process"/>
    <property type="evidence" value="ECO:0007669"/>
    <property type="project" value="InterPro"/>
</dbReference>
<accession>K9EZ90</accession>
<dbReference type="STRING" id="202789.GCA_001457435_00608"/>
<evidence type="ECO:0000256" key="10">
    <source>
        <dbReference type="ARBA" id="ARBA00029618"/>
    </source>
</evidence>
<feature type="signal peptide" evidence="14">
    <location>
        <begin position="1"/>
        <end position="37"/>
    </location>
</feature>
<dbReference type="InterPro" id="IPR005323">
    <property type="entry name" value="CBM41_pullulanase"/>
</dbReference>
<evidence type="ECO:0000256" key="3">
    <source>
        <dbReference type="ARBA" id="ARBA00012595"/>
    </source>
</evidence>
<dbReference type="Gene3D" id="2.60.40.1180">
    <property type="entry name" value="Golgi alpha-mannosidase II"/>
    <property type="match status" value="1"/>
</dbReference>
<evidence type="ECO:0000256" key="9">
    <source>
        <dbReference type="ARBA" id="ARBA00024062"/>
    </source>
</evidence>
<dbReference type="InterPro" id="IPR013784">
    <property type="entry name" value="Carb-bd-like_fold"/>
</dbReference>
<comment type="caution">
    <text evidence="16">The sequence shown here is derived from an EMBL/GenBank/DDBJ whole genome shotgun (WGS) entry which is preliminary data.</text>
</comment>
<sequence>MTQFRFRNKNRAMVGLFAVFALVISICVAGVSPLAQADSAAKLAQESASATTRVVIHYAPKGEADQSRGVYLWGTDQDGKDLAGKHYAFTGEDAFGKVLDLKVPGAYAPGKLGAIITTEQWNKDGGDRMLDASSGTAEVWIQAGSEETATRPPEQFAKIPKVLDVTVHYLRPAGDYEGWDLWTWVDDGQGSAVAFTGQDSFGKVATYQLKSESGIHTPKFIVRQGGDAWSAKDPGDGDRVIPQSAITMKDDSAASTEIWIMAKDAQVYTNPTVVPTKTGIIGAEISELSAITATVRGNVPATAFSKESVKVEGAEVTSVKFTEGKLRIEVAQPLDLSRAYQVKAGEYGGAVASAGSVVRTPEFDAAYAYEGELGAKYAPEQTELKLWAPTASEVKVNVYSNANPTAPLDSSVAMERGEKGVWSAVLPGERNLTAYDFSVSFANGTTNESPDPYAKAAVANGKRSVILSPESSASGAAGERMPAFGPATNASIAEMNVRDFSIDPHSGISPEKRGKFLGVVEEGTRTEKGAVSGLEYLKQLGVTHVQIMPMYDYGSVDETASLAYGAQQNWGYDPVNYNVPEGSYSSDPYDPAARVAEAKQMVAGLHGANLRVIMDVVYNHVYDAASHAFNQTVPGYFFRYNSEGSLVNNSGVGNDTASERAMMRKYVVDSVTYWASEYNLDGFRFDLMGLHDIETMRQVRTALNKIDPSIILLGEGWDMNTTLPKRDMMIQPNAYRVAPRLGDNGLAFFNDSIRDGLKGSVFNESDTGFVSGKPGLETLIANNLLACQNSEGLAPCTNGNDQTHYAGPGQIVNYVEIHDNLTLYDKLKASRPEDSEATRLARAKLATSAVYLAQGIPAQQMGQEFLRTKGGDENSYRSGDAVNAIDWDRTVEQADAVAYTRGLIELRKATPALRKPTNEAIFRTASVVQARDGVVAYRVTDGEDTYVVILNANEAPAKVADIAAGDYEVLVADGKVSAEKPARVSVGTEGYEASALSATVLRTAKAEQPGGDPSEEPSQEPQPNRGIFYADAWGQPAANRVINYGNPSDELLFGDWNGDGVSTPMVRRGNHFLGTNAFTGVARFEFCYGNAGDEVLVGDWDGDGVDTLAVVRGNRVLMRQSLSSGVADREISYGNPPDQLIAGNFDADAASELAAVRGNTVYLQADLSQTKAPTVLQYGTTGDRVVAGDWNGDGIDGIAVIRGNAFHLRNALETGVAQSVVYYGDSTDSSYVGDWNGDGVDTPAVDRR</sequence>
<comment type="catalytic activity">
    <reaction evidence="1">
        <text>Endohydrolysis of (1-&gt;4)-alpha-D-glucosidic linkages in polysaccharides containing three or more (1-&gt;4)-alpha-linked D-glucose units.</text>
        <dbReference type="EC" id="3.2.1.1"/>
    </reaction>
</comment>
<feature type="chain" id="PRO_5003927747" description="1,4-alpha-D-glucan glucanohydrolase" evidence="14">
    <location>
        <begin position="38"/>
        <end position="1248"/>
    </location>
</feature>
<evidence type="ECO:0000313" key="17">
    <source>
        <dbReference type="Proteomes" id="UP000009888"/>
    </source>
</evidence>
<dbReference type="AlphaFoldDB" id="K9EZ90"/>
<dbReference type="EC" id="3.2.1.1" evidence="3"/>
<evidence type="ECO:0000256" key="8">
    <source>
        <dbReference type="ARBA" id="ARBA00023965"/>
    </source>
</evidence>
<dbReference type="PANTHER" id="PTHR43002">
    <property type="entry name" value="GLYCOGEN DEBRANCHING ENZYME"/>
    <property type="match status" value="1"/>
</dbReference>
<evidence type="ECO:0000256" key="11">
    <source>
        <dbReference type="ARBA" id="ARBA00030238"/>
    </source>
</evidence>
<dbReference type="NCBIfam" id="TIGR02104">
    <property type="entry name" value="pulA_typeI"/>
    <property type="match status" value="1"/>
</dbReference>
<evidence type="ECO:0000256" key="2">
    <source>
        <dbReference type="ARBA" id="ARBA00008061"/>
    </source>
</evidence>
<keyword evidence="7" id="KW-0326">Glycosidase</keyword>
<dbReference type="GO" id="GO:0004556">
    <property type="term" value="F:alpha-amylase activity"/>
    <property type="evidence" value="ECO:0007669"/>
    <property type="project" value="UniProtKB-EC"/>
</dbReference>
<evidence type="ECO:0000256" key="5">
    <source>
        <dbReference type="ARBA" id="ARBA00022801"/>
    </source>
</evidence>
<keyword evidence="6" id="KW-0106">Calcium</keyword>
<dbReference type="EC" id="3.2.1.41" evidence="9"/>
<keyword evidence="5" id="KW-0378">Hydrolase</keyword>
<dbReference type="CDD" id="cd11341">
    <property type="entry name" value="AmyAc_Pullulanase_LD-like"/>
    <property type="match status" value="1"/>
</dbReference>
<dbReference type="SUPFAM" id="SSF69318">
    <property type="entry name" value="Integrin alpha N-terminal domain"/>
    <property type="match status" value="1"/>
</dbReference>
<evidence type="ECO:0000256" key="12">
    <source>
        <dbReference type="ARBA" id="ARBA00031076"/>
    </source>
</evidence>
<dbReference type="GO" id="GO:0030246">
    <property type="term" value="F:carbohydrate binding"/>
    <property type="evidence" value="ECO:0007669"/>
    <property type="project" value="InterPro"/>
</dbReference>
<protein>
    <recommendedName>
        <fullName evidence="11">1,4-alpha-D-glucan glucanohydrolase</fullName>
        <ecNumber evidence="3">3.2.1.1</ecNumber>
        <ecNumber evidence="9">3.2.1.41</ecNumber>
    </recommendedName>
    <alternativeName>
        <fullName evidence="10">Alpha-dextrin endo-1,6-alpha-glucosidase</fullName>
    </alternativeName>
    <alternativeName>
        <fullName evidence="12">Pullulan 6-glucanohydrolase</fullName>
    </alternativeName>
</protein>
<dbReference type="HOGENOM" id="CLU_004744_1_0_11"/>
<name>K9EZ90_9ACTO</name>
<dbReference type="InterPro" id="IPR014756">
    <property type="entry name" value="Ig_E-set"/>
</dbReference>
<dbReference type="Pfam" id="PF02922">
    <property type="entry name" value="CBM_48"/>
    <property type="match status" value="1"/>
</dbReference>
<dbReference type="eggNOG" id="COG1523">
    <property type="taxonomic scope" value="Bacteria"/>
</dbReference>
<dbReference type="SUPFAM" id="SSF51445">
    <property type="entry name" value="(Trans)glycosidases"/>
    <property type="match status" value="1"/>
</dbReference>
<dbReference type="SUPFAM" id="SSF49452">
    <property type="entry name" value="Starch-binding domain-like"/>
    <property type="match status" value="2"/>
</dbReference>
<evidence type="ECO:0000259" key="15">
    <source>
        <dbReference type="SMART" id="SM00642"/>
    </source>
</evidence>
<dbReference type="PATRIC" id="fig|883066.3.peg.1560"/>
<dbReference type="CDD" id="cd02860">
    <property type="entry name" value="E_set_Pullulanase"/>
    <property type="match status" value="1"/>
</dbReference>
<dbReference type="InterPro" id="IPR006047">
    <property type="entry name" value="GH13_cat_dom"/>
</dbReference>
<dbReference type="Pfam" id="PF00128">
    <property type="entry name" value="Alpha-amylase"/>
    <property type="match status" value="1"/>
</dbReference>
<dbReference type="Pfam" id="PF03714">
    <property type="entry name" value="PUD"/>
    <property type="match status" value="2"/>
</dbReference>
<dbReference type="Gene3D" id="3.20.20.80">
    <property type="entry name" value="Glycosidases"/>
    <property type="match status" value="1"/>
</dbReference>
<dbReference type="InterPro" id="IPR004193">
    <property type="entry name" value="Glyco_hydro_13_N"/>
</dbReference>
<evidence type="ECO:0000256" key="4">
    <source>
        <dbReference type="ARBA" id="ARBA00022729"/>
    </source>
</evidence>
<feature type="region of interest" description="Disordered" evidence="13">
    <location>
        <begin position="1004"/>
        <end position="1027"/>
    </location>
</feature>
<dbReference type="Gene3D" id="2.60.40.10">
    <property type="entry name" value="Immunoglobulins"/>
    <property type="match status" value="1"/>
</dbReference>
<dbReference type="InterPro" id="IPR011840">
    <property type="entry name" value="PulA_typeI"/>
</dbReference>
<dbReference type="Proteomes" id="UP000009888">
    <property type="component" value="Unassembled WGS sequence"/>
</dbReference>
<dbReference type="InterPro" id="IPR017853">
    <property type="entry name" value="GH"/>
</dbReference>
<dbReference type="eggNOG" id="COG5640">
    <property type="taxonomic scope" value="Bacteria"/>
</dbReference>
<evidence type="ECO:0000256" key="13">
    <source>
        <dbReference type="SAM" id="MobiDB-lite"/>
    </source>
</evidence>
<dbReference type="CDD" id="cd10315">
    <property type="entry name" value="CBM41_pullulanase"/>
    <property type="match status" value="2"/>
</dbReference>